<dbReference type="Proteomes" id="UP000192140">
    <property type="component" value="Unassembled WGS sequence"/>
</dbReference>
<accession>A0A1S7UC01</accession>
<evidence type="ECO:0000313" key="3">
    <source>
        <dbReference type="Proteomes" id="UP000192140"/>
    </source>
</evidence>
<dbReference type="EMBL" id="FCNP01000050">
    <property type="protein sequence ID" value="CVI63918.1"/>
    <property type="molecule type" value="Genomic_DNA"/>
</dbReference>
<proteinExistence type="predicted"/>
<protein>
    <submittedName>
        <fullName evidence="2">Uncharacterized protein</fullName>
    </submittedName>
</protein>
<feature type="compositionally biased region" description="Basic and acidic residues" evidence="1">
    <location>
        <begin position="16"/>
        <end position="30"/>
    </location>
</feature>
<organism evidence="2 3">
    <name type="scientific">Agrobacterium deltaense NCPPB 1641</name>
    <dbReference type="NCBI Taxonomy" id="1183425"/>
    <lineage>
        <taxon>Bacteria</taxon>
        <taxon>Pseudomonadati</taxon>
        <taxon>Pseudomonadota</taxon>
        <taxon>Alphaproteobacteria</taxon>
        <taxon>Hyphomicrobiales</taxon>
        <taxon>Rhizobiaceae</taxon>
        <taxon>Rhizobium/Agrobacterium group</taxon>
        <taxon>Agrobacterium</taxon>
    </lineage>
</organism>
<keyword evidence="3" id="KW-1185">Reference proteome</keyword>
<evidence type="ECO:0000313" key="2">
    <source>
        <dbReference type="EMBL" id="CVI63918.1"/>
    </source>
</evidence>
<comment type="caution">
    <text evidence="2">The sequence shown here is derived from an EMBL/GenBank/DDBJ whole genome shotgun (WGS) entry which is preliminary data.</text>
</comment>
<evidence type="ECO:0000256" key="1">
    <source>
        <dbReference type="SAM" id="MobiDB-lite"/>
    </source>
</evidence>
<dbReference type="AlphaFoldDB" id="A0A1S7UC01"/>
<sequence length="57" mass="6365">MQLFLPESGTSNPARLNRDAVPDGHHVYRTKPERARSTGFVRLARALLVCLPIPHMA</sequence>
<gene>
    <name evidence="2" type="ORF">AGR7A_pAt30031</name>
</gene>
<reference evidence="2" key="1">
    <citation type="submission" date="2016-01" db="EMBL/GenBank/DDBJ databases">
        <authorList>
            <person name="Regsiter A."/>
            <person name="william w."/>
        </authorList>
    </citation>
    <scope>NUCLEOTIDE SEQUENCE</scope>
    <source>
        <strain evidence="2">NCPPB 1641</strain>
    </source>
</reference>
<feature type="region of interest" description="Disordered" evidence="1">
    <location>
        <begin position="1"/>
        <end position="30"/>
    </location>
</feature>
<name>A0A1S7UC01_9HYPH</name>